<evidence type="ECO:0000313" key="2">
    <source>
        <dbReference type="EMBL" id="VFU23969.1"/>
    </source>
</evidence>
<gene>
    <name evidence="2" type="ORF">SVIM_LOCUS41027</name>
</gene>
<evidence type="ECO:0000256" key="1">
    <source>
        <dbReference type="SAM" id="MobiDB-lite"/>
    </source>
</evidence>
<accession>A0A6N2K989</accession>
<reference evidence="2" key="1">
    <citation type="submission" date="2019-03" db="EMBL/GenBank/DDBJ databases">
        <authorList>
            <person name="Mank J."/>
            <person name="Almeida P."/>
        </authorList>
    </citation>
    <scope>NUCLEOTIDE SEQUENCE</scope>
    <source>
        <strain evidence="2">78183</strain>
    </source>
</reference>
<protein>
    <submittedName>
        <fullName evidence="2">Uncharacterized protein</fullName>
    </submittedName>
</protein>
<sequence>MKCNAIILVATTETLNSKIQKKNARETDLIAVVERERTREEGKYVFFGETEVSIRREEMEQILIIRRQLVFPNGIGRSGSSKSTVQSSQIANLRRRQVHENTSHAALRYVPQPRTTHARSLRQVR</sequence>
<feature type="compositionally biased region" description="Basic residues" evidence="1">
    <location>
        <begin position="116"/>
        <end position="125"/>
    </location>
</feature>
<feature type="region of interest" description="Disordered" evidence="1">
    <location>
        <begin position="74"/>
        <end position="125"/>
    </location>
</feature>
<feature type="compositionally biased region" description="Low complexity" evidence="1">
    <location>
        <begin position="78"/>
        <end position="88"/>
    </location>
</feature>
<dbReference type="AlphaFoldDB" id="A0A6N2K989"/>
<proteinExistence type="predicted"/>
<name>A0A6N2K989_SALVM</name>
<organism evidence="2">
    <name type="scientific">Salix viminalis</name>
    <name type="common">Common osier</name>
    <name type="synonym">Basket willow</name>
    <dbReference type="NCBI Taxonomy" id="40686"/>
    <lineage>
        <taxon>Eukaryota</taxon>
        <taxon>Viridiplantae</taxon>
        <taxon>Streptophyta</taxon>
        <taxon>Embryophyta</taxon>
        <taxon>Tracheophyta</taxon>
        <taxon>Spermatophyta</taxon>
        <taxon>Magnoliopsida</taxon>
        <taxon>eudicotyledons</taxon>
        <taxon>Gunneridae</taxon>
        <taxon>Pentapetalae</taxon>
        <taxon>rosids</taxon>
        <taxon>fabids</taxon>
        <taxon>Malpighiales</taxon>
        <taxon>Salicaceae</taxon>
        <taxon>Saliceae</taxon>
        <taxon>Salix</taxon>
    </lineage>
</organism>
<dbReference type="EMBL" id="CAADRP010000147">
    <property type="protein sequence ID" value="VFU23969.1"/>
    <property type="molecule type" value="Genomic_DNA"/>
</dbReference>